<reference evidence="5" key="1">
    <citation type="submission" date="2025-08" db="UniProtKB">
        <authorList>
            <consortium name="RefSeq"/>
        </authorList>
    </citation>
    <scope>IDENTIFICATION</scope>
</reference>
<proteinExistence type="predicted"/>
<dbReference type="InterPro" id="IPR001763">
    <property type="entry name" value="Rhodanese-like_dom"/>
</dbReference>
<feature type="domain" description="Rhodanese" evidence="3">
    <location>
        <begin position="38"/>
        <end position="157"/>
    </location>
</feature>
<sequence length="308" mass="33782">MALCRVPALVSSSWLKQRLPAYLSQLGKGASSSPGSGNDAPLRLLDTSWVPEPDVDGYKEFYSKSHIPGAAHFDLKTLSPKRPDSPIDCPIPDLKLFREYVESFGITNNTHVIAYDSLNTRPSVRTWFLFRLFGHDQVSILNGGMVQWVKEGNDVTAEEPDASQLRSGEPFNINFRSDLLLDYQAMLKVVDAQSAQLLDSRPGVGGFYITDDDKSGGHMPGAKSLPFPIVFNKDGTFKSKEDLAALFANNGVDLNQPIVATCQRGMTACALAVAGHVLGVDNIPVYNGSWLEWSAIAEPRNIVQRKKE</sequence>
<dbReference type="Gene3D" id="3.40.250.10">
    <property type="entry name" value="Rhodanese-like domain"/>
    <property type="match status" value="2"/>
</dbReference>
<name>A0ABM1VZB0_APLCA</name>
<evidence type="ECO:0000256" key="2">
    <source>
        <dbReference type="ARBA" id="ARBA00022737"/>
    </source>
</evidence>
<dbReference type="InterPro" id="IPR001307">
    <property type="entry name" value="Thiosulphate_STrfase_CS"/>
</dbReference>
<dbReference type="Pfam" id="PF00581">
    <property type="entry name" value="Rhodanese"/>
    <property type="match status" value="2"/>
</dbReference>
<dbReference type="CDD" id="cd01449">
    <property type="entry name" value="TST_Repeat_2"/>
    <property type="match status" value="1"/>
</dbReference>
<dbReference type="SMART" id="SM00450">
    <property type="entry name" value="RHOD"/>
    <property type="match status" value="2"/>
</dbReference>
<dbReference type="SUPFAM" id="SSF52821">
    <property type="entry name" value="Rhodanese/Cell cycle control phosphatase"/>
    <property type="match status" value="2"/>
</dbReference>
<evidence type="ECO:0000313" key="5">
    <source>
        <dbReference type="RefSeq" id="XP_035827753.1"/>
    </source>
</evidence>
<feature type="domain" description="Rhodanese" evidence="3">
    <location>
        <begin position="191"/>
        <end position="302"/>
    </location>
</feature>
<organism evidence="4 5">
    <name type="scientific">Aplysia californica</name>
    <name type="common">California sea hare</name>
    <dbReference type="NCBI Taxonomy" id="6500"/>
    <lineage>
        <taxon>Eukaryota</taxon>
        <taxon>Metazoa</taxon>
        <taxon>Spiralia</taxon>
        <taxon>Lophotrochozoa</taxon>
        <taxon>Mollusca</taxon>
        <taxon>Gastropoda</taxon>
        <taxon>Heterobranchia</taxon>
        <taxon>Euthyneura</taxon>
        <taxon>Tectipleura</taxon>
        <taxon>Aplysiida</taxon>
        <taxon>Aplysioidea</taxon>
        <taxon>Aplysiidae</taxon>
        <taxon>Aplysia</taxon>
    </lineage>
</organism>
<keyword evidence="1" id="KW-0808">Transferase</keyword>
<evidence type="ECO:0000313" key="4">
    <source>
        <dbReference type="Proteomes" id="UP000694888"/>
    </source>
</evidence>
<gene>
    <name evidence="5" type="primary">LOC101850903</name>
</gene>
<dbReference type="Proteomes" id="UP000694888">
    <property type="component" value="Unplaced"/>
</dbReference>
<dbReference type="InterPro" id="IPR036873">
    <property type="entry name" value="Rhodanese-like_dom_sf"/>
</dbReference>
<accession>A0ABM1VZB0</accession>
<dbReference type="PROSITE" id="PS00380">
    <property type="entry name" value="RHODANESE_1"/>
    <property type="match status" value="1"/>
</dbReference>
<evidence type="ECO:0000256" key="1">
    <source>
        <dbReference type="ARBA" id="ARBA00022679"/>
    </source>
</evidence>
<dbReference type="CDD" id="cd01448">
    <property type="entry name" value="TST_Repeat_1"/>
    <property type="match status" value="1"/>
</dbReference>
<dbReference type="PANTHER" id="PTHR11364">
    <property type="entry name" value="THIOSULFATE SULFERTANSFERASE"/>
    <property type="match status" value="1"/>
</dbReference>
<dbReference type="GeneID" id="101850903"/>
<dbReference type="PANTHER" id="PTHR11364:SF27">
    <property type="entry name" value="SULFURTRANSFERASE"/>
    <property type="match status" value="1"/>
</dbReference>
<protein>
    <submittedName>
        <fullName evidence="5">Thiosulfate sulfurtransferase-like</fullName>
    </submittedName>
</protein>
<dbReference type="PROSITE" id="PS50206">
    <property type="entry name" value="RHODANESE_3"/>
    <property type="match status" value="2"/>
</dbReference>
<keyword evidence="4" id="KW-1185">Reference proteome</keyword>
<keyword evidence="2" id="KW-0677">Repeat</keyword>
<dbReference type="InterPro" id="IPR045078">
    <property type="entry name" value="TST/MPST-like"/>
</dbReference>
<dbReference type="RefSeq" id="XP_035827753.1">
    <property type="nucleotide sequence ID" value="XM_035971860.1"/>
</dbReference>
<evidence type="ECO:0000259" key="3">
    <source>
        <dbReference type="PROSITE" id="PS50206"/>
    </source>
</evidence>